<reference evidence="3" key="1">
    <citation type="submission" date="2017-08" db="EMBL/GenBank/DDBJ databases">
        <authorList>
            <person name="Varghese N."/>
            <person name="Submissions S."/>
        </authorList>
    </citation>
    <scope>NUCLEOTIDE SEQUENCE [LARGE SCALE GENOMIC DNA]</scope>
    <source>
        <strain evidence="3">DSM 4725</strain>
    </source>
</reference>
<dbReference type="SUPFAM" id="SSF140566">
    <property type="entry name" value="FlgN-like"/>
    <property type="match status" value="1"/>
</dbReference>
<evidence type="ECO:0000313" key="3">
    <source>
        <dbReference type="Proteomes" id="UP000219435"/>
    </source>
</evidence>
<organism evidence="2 3">
    <name type="scientific">Blastococcus aggregatus</name>
    <dbReference type="NCBI Taxonomy" id="38502"/>
    <lineage>
        <taxon>Bacteria</taxon>
        <taxon>Bacillati</taxon>
        <taxon>Actinomycetota</taxon>
        <taxon>Actinomycetes</taxon>
        <taxon>Geodermatophilales</taxon>
        <taxon>Geodermatophilaceae</taxon>
        <taxon>Blastococcus</taxon>
    </lineage>
</organism>
<dbReference type="Proteomes" id="UP000219435">
    <property type="component" value="Unassembled WGS sequence"/>
</dbReference>
<sequence length="179" mass="19631">MVRIAVAPERETTERRWHVDYQHLSTLLWREQELLDLLLFKAEEKQYLILTGKTRWLARIAHEIEVVLDQLRTLEVERSAATEVIAAGLGLQTNPSLRQVADAAPAPWGDLLGKHHEALLVLITDLRSLSDANRELIEGGLAAIGDALASTRGPSAGTYGATGRQSDGTHRAVTLDGAL</sequence>
<dbReference type="InterPro" id="IPR036679">
    <property type="entry name" value="FlgN-like_sf"/>
</dbReference>
<dbReference type="Gene3D" id="1.20.58.300">
    <property type="entry name" value="FlgN-like"/>
    <property type="match status" value="1"/>
</dbReference>
<gene>
    <name evidence="2" type="ORF">SAMN05660748_0576</name>
</gene>
<protein>
    <submittedName>
        <fullName evidence="2">FlgN protein</fullName>
    </submittedName>
</protein>
<evidence type="ECO:0000313" key="2">
    <source>
        <dbReference type="EMBL" id="SOC47020.1"/>
    </source>
</evidence>
<dbReference type="AlphaFoldDB" id="A0A285UYX5"/>
<keyword evidence="3" id="KW-1185">Reference proteome</keyword>
<accession>A0A285UYX5</accession>
<evidence type="ECO:0000256" key="1">
    <source>
        <dbReference type="ARBA" id="ARBA00022795"/>
    </source>
</evidence>
<dbReference type="InterPro" id="IPR007809">
    <property type="entry name" value="FlgN-like"/>
</dbReference>
<dbReference type="GO" id="GO:0044780">
    <property type="term" value="P:bacterial-type flagellum assembly"/>
    <property type="evidence" value="ECO:0007669"/>
    <property type="project" value="InterPro"/>
</dbReference>
<keyword evidence="1" id="KW-1005">Bacterial flagellum biogenesis</keyword>
<dbReference type="RefSeq" id="WP_245852342.1">
    <property type="nucleotide sequence ID" value="NZ_OBQI01000001.1"/>
</dbReference>
<name>A0A285UYX5_9ACTN</name>
<dbReference type="Pfam" id="PF05130">
    <property type="entry name" value="FlgN"/>
    <property type="match status" value="1"/>
</dbReference>
<proteinExistence type="predicted"/>
<dbReference type="EMBL" id="OBQI01000001">
    <property type="protein sequence ID" value="SOC47020.1"/>
    <property type="molecule type" value="Genomic_DNA"/>
</dbReference>